<feature type="compositionally biased region" description="Acidic residues" evidence="8">
    <location>
        <begin position="125"/>
        <end position="137"/>
    </location>
</feature>
<evidence type="ECO:0000259" key="9">
    <source>
        <dbReference type="PROSITE" id="PS51192"/>
    </source>
</evidence>
<dbReference type="Gene3D" id="3.40.50.300">
    <property type="entry name" value="P-loop containing nucleotide triphosphate hydrolases"/>
    <property type="match status" value="2"/>
</dbReference>
<dbReference type="GO" id="GO:0003723">
    <property type="term" value="F:RNA binding"/>
    <property type="evidence" value="ECO:0007669"/>
    <property type="project" value="UniProtKB-UniRule"/>
</dbReference>
<organism evidence="11 12">
    <name type="scientific">Sugiyamaella lignohabitans</name>
    <dbReference type="NCBI Taxonomy" id="796027"/>
    <lineage>
        <taxon>Eukaryota</taxon>
        <taxon>Fungi</taxon>
        <taxon>Dikarya</taxon>
        <taxon>Ascomycota</taxon>
        <taxon>Saccharomycotina</taxon>
        <taxon>Dipodascomycetes</taxon>
        <taxon>Dipodascales</taxon>
        <taxon>Trichomonascaceae</taxon>
        <taxon>Sugiyamaella</taxon>
    </lineage>
</organism>
<dbReference type="GO" id="GO:0016787">
    <property type="term" value="F:hydrolase activity"/>
    <property type="evidence" value="ECO:0007669"/>
    <property type="project" value="UniProtKB-KW"/>
</dbReference>
<comment type="domain">
    <text evidence="7">The Q motif is unique to and characteristic of the DEAD box family of RNA helicases and controls ATP binding and hydrolysis.</text>
</comment>
<dbReference type="InterPro" id="IPR011545">
    <property type="entry name" value="DEAD/DEAH_box_helicase_dom"/>
</dbReference>
<gene>
    <name evidence="11" type="primary">DBP6</name>
    <name evidence="11" type="ORF">AWJ20_3905</name>
</gene>
<dbReference type="Pfam" id="PF00271">
    <property type="entry name" value="Helicase_C"/>
    <property type="match status" value="1"/>
</dbReference>
<dbReference type="PROSITE" id="PS51192">
    <property type="entry name" value="HELICASE_ATP_BIND_1"/>
    <property type="match status" value="1"/>
</dbReference>
<dbReference type="GO" id="GO:0005524">
    <property type="term" value="F:ATP binding"/>
    <property type="evidence" value="ECO:0007669"/>
    <property type="project" value="UniProtKB-UniRule"/>
</dbReference>
<keyword evidence="12" id="KW-1185">Reference proteome</keyword>
<evidence type="ECO:0000256" key="3">
    <source>
        <dbReference type="ARBA" id="ARBA00022806"/>
    </source>
</evidence>
<evidence type="ECO:0000259" key="10">
    <source>
        <dbReference type="PROSITE" id="PS51194"/>
    </source>
</evidence>
<dbReference type="SUPFAM" id="SSF52540">
    <property type="entry name" value="P-loop containing nucleoside triphosphate hydrolases"/>
    <property type="match status" value="1"/>
</dbReference>
<feature type="region of interest" description="Disordered" evidence="8">
    <location>
        <begin position="105"/>
        <end position="160"/>
    </location>
</feature>
<sequence>MFLATKRFDPNFTSQREEDDQPEPKKVKLDKELIKKDVVPSSLSSENNPAKSNTPIETNSLDSSHVSSSKSVLEESDDSESEYEVDPKYSAVFKRFQDIASKAAKNNVRTSRLADQEAISKDSENNQEEPDEEEIPEVNELVPLPQIARKKESSKKHKEPPKWITEPIIIPLNASKPFAEYEKEHLLSARMVKVLQSLNYESAFAVQTGVCPVLLKDSQSIAPDPLPDVLVNAYTGSGKTLAYGIPIVEALSKRVVPRIRALILLPTRPLIQQVRNVLESLAKGTSLRVMICRTDRPFKEEQALISSHTPDILITTPGRLVDHIRNNTQGFSLNHLQYLVVDEADRLLNQSFQEWVSVLVNALEAAKPKESLAKVWNRPPQKLIFSATLTRDPGKLAALNITTTPTPRIFVLGEEPVVNNGHTNTTSGPSVHEDRQRIMMDYEFSLPEKLQEHHIQVKSASNKPLVLLQLLINHSLHSDTLIFVKSNQAAARLARLIQLIDEELFHLNLSVERCSGELELSQRRKMLKKFADGEIGILVCTDLIARGIDIASVKAVINYDLPVGKREYVHRVGRTARAGNSGAAWNLTVGSGERKFFNSITTSIFRTGEIESEVIKPSPDHNDGYQKALSRLEQEVFAK</sequence>
<dbReference type="RefSeq" id="XP_018733585.1">
    <property type="nucleotide sequence ID" value="XM_018880945.1"/>
</dbReference>
<dbReference type="AlphaFoldDB" id="A0A161HIR3"/>
<protein>
    <recommendedName>
        <fullName evidence="7">ATP-dependent RNA helicase</fullName>
        <ecNumber evidence="7">3.6.4.13</ecNumber>
    </recommendedName>
</protein>
<evidence type="ECO:0000256" key="6">
    <source>
        <dbReference type="RuleBase" id="RU000492"/>
    </source>
</evidence>
<dbReference type="CDD" id="cd17956">
    <property type="entry name" value="DEADc_DDX51"/>
    <property type="match status" value="1"/>
</dbReference>
<dbReference type="SMART" id="SM00487">
    <property type="entry name" value="DEXDc"/>
    <property type="match status" value="1"/>
</dbReference>
<dbReference type="CDD" id="cd18787">
    <property type="entry name" value="SF2_C_DEAD"/>
    <property type="match status" value="1"/>
</dbReference>
<dbReference type="SMART" id="SM00490">
    <property type="entry name" value="HELICc"/>
    <property type="match status" value="1"/>
</dbReference>
<keyword evidence="1 6" id="KW-0547">Nucleotide-binding</keyword>
<feature type="compositionally biased region" description="Basic and acidic residues" evidence="8">
    <location>
        <begin position="112"/>
        <end position="124"/>
    </location>
</feature>
<name>A0A161HIR3_9ASCO</name>
<comment type="similarity">
    <text evidence="6">Belongs to the DEAD box helicase family.</text>
</comment>
<dbReference type="Pfam" id="PF00270">
    <property type="entry name" value="DEAD"/>
    <property type="match status" value="1"/>
</dbReference>
<evidence type="ECO:0000256" key="5">
    <source>
        <dbReference type="ARBA" id="ARBA00022884"/>
    </source>
</evidence>
<dbReference type="PROSITE" id="PS00039">
    <property type="entry name" value="DEAD_ATP_HELICASE"/>
    <property type="match status" value="1"/>
</dbReference>
<reference evidence="11 12" key="1">
    <citation type="submission" date="2016-02" db="EMBL/GenBank/DDBJ databases">
        <title>Complete genome sequence and transcriptome regulation of the pentose utilising yeast Sugiyamaella lignohabitans.</title>
        <authorList>
            <person name="Bellasio M."/>
            <person name="Peymann A."/>
            <person name="Valli M."/>
            <person name="Sipitzky M."/>
            <person name="Graf A."/>
            <person name="Sauer M."/>
            <person name="Marx H."/>
            <person name="Mattanovich D."/>
        </authorList>
    </citation>
    <scope>NUCLEOTIDE SEQUENCE [LARGE SCALE GENOMIC DNA]</scope>
    <source>
        <strain evidence="11 12">CBS 10342</strain>
    </source>
</reference>
<evidence type="ECO:0000256" key="7">
    <source>
        <dbReference type="RuleBase" id="RU365068"/>
    </source>
</evidence>
<feature type="domain" description="Helicase C-terminal" evidence="10">
    <location>
        <begin position="466"/>
        <end position="623"/>
    </location>
</feature>
<dbReference type="PANTHER" id="PTHR24031">
    <property type="entry name" value="RNA HELICASE"/>
    <property type="match status" value="1"/>
</dbReference>
<dbReference type="InterPro" id="IPR027417">
    <property type="entry name" value="P-loop_NTPase"/>
</dbReference>
<feature type="compositionally biased region" description="Acidic residues" evidence="8">
    <location>
        <begin position="74"/>
        <end position="84"/>
    </location>
</feature>
<dbReference type="GeneID" id="30035978"/>
<dbReference type="KEGG" id="slb:AWJ20_3905"/>
<dbReference type="PROSITE" id="PS51194">
    <property type="entry name" value="HELICASE_CTER"/>
    <property type="match status" value="1"/>
</dbReference>
<keyword evidence="4 6" id="KW-0067">ATP-binding</keyword>
<dbReference type="InterPro" id="IPR014001">
    <property type="entry name" value="Helicase_ATP-bd"/>
</dbReference>
<keyword evidence="3 6" id="KW-0347">Helicase</keyword>
<feature type="compositionally biased region" description="Basic and acidic residues" evidence="8">
    <location>
        <begin position="22"/>
        <end position="38"/>
    </location>
</feature>
<evidence type="ECO:0000256" key="1">
    <source>
        <dbReference type="ARBA" id="ARBA00022741"/>
    </source>
</evidence>
<dbReference type="EMBL" id="CP014500">
    <property type="protein sequence ID" value="ANB11108.1"/>
    <property type="molecule type" value="Genomic_DNA"/>
</dbReference>
<dbReference type="InterPro" id="IPR000629">
    <property type="entry name" value="RNA-helicase_DEAD-box_CS"/>
</dbReference>
<dbReference type="EC" id="3.6.4.13" evidence="7"/>
<evidence type="ECO:0000256" key="8">
    <source>
        <dbReference type="SAM" id="MobiDB-lite"/>
    </source>
</evidence>
<dbReference type="GO" id="GO:0003724">
    <property type="term" value="F:RNA helicase activity"/>
    <property type="evidence" value="ECO:0007669"/>
    <property type="project" value="UniProtKB-EC"/>
</dbReference>
<comment type="catalytic activity">
    <reaction evidence="7">
        <text>ATP + H2O = ADP + phosphate + H(+)</text>
        <dbReference type="Rhea" id="RHEA:13065"/>
        <dbReference type="ChEBI" id="CHEBI:15377"/>
        <dbReference type="ChEBI" id="CHEBI:15378"/>
        <dbReference type="ChEBI" id="CHEBI:30616"/>
        <dbReference type="ChEBI" id="CHEBI:43474"/>
        <dbReference type="ChEBI" id="CHEBI:456216"/>
        <dbReference type="EC" id="3.6.4.13"/>
    </reaction>
</comment>
<proteinExistence type="inferred from homology"/>
<comment type="function">
    <text evidence="7">RNA helicase.</text>
</comment>
<dbReference type="OrthoDB" id="3370at2759"/>
<feature type="domain" description="Helicase ATP-binding" evidence="9">
    <location>
        <begin position="220"/>
        <end position="407"/>
    </location>
</feature>
<dbReference type="InterPro" id="IPR001650">
    <property type="entry name" value="Helicase_C-like"/>
</dbReference>
<evidence type="ECO:0000256" key="4">
    <source>
        <dbReference type="ARBA" id="ARBA00022840"/>
    </source>
</evidence>
<feature type="compositionally biased region" description="Low complexity" evidence="8">
    <location>
        <begin position="60"/>
        <end position="71"/>
    </location>
</feature>
<feature type="compositionally biased region" description="Polar residues" evidence="8">
    <location>
        <begin position="41"/>
        <end position="59"/>
    </location>
</feature>
<evidence type="ECO:0000313" key="12">
    <source>
        <dbReference type="Proteomes" id="UP000189580"/>
    </source>
</evidence>
<evidence type="ECO:0000256" key="2">
    <source>
        <dbReference type="ARBA" id="ARBA00022801"/>
    </source>
</evidence>
<accession>A0A161HIR3</accession>
<feature type="region of interest" description="Disordered" evidence="8">
    <location>
        <begin position="1"/>
        <end position="86"/>
    </location>
</feature>
<keyword evidence="2 6" id="KW-0378">Hydrolase</keyword>
<dbReference type="Proteomes" id="UP000189580">
    <property type="component" value="Chromosome c"/>
</dbReference>
<evidence type="ECO:0000313" key="11">
    <source>
        <dbReference type="EMBL" id="ANB11108.1"/>
    </source>
</evidence>
<keyword evidence="5 7" id="KW-0694">RNA-binding</keyword>